<gene>
    <name evidence="1" type="ORF">QQ91_003725</name>
</gene>
<proteinExistence type="predicted"/>
<reference evidence="1" key="1">
    <citation type="submission" date="2014-11" db="EMBL/GenBank/DDBJ databases">
        <authorList>
            <person name="Malar M.C."/>
            <person name="Sen D."/>
            <person name="Tripathy S."/>
        </authorList>
    </citation>
    <scope>NUCLEOTIDE SEQUENCE</scope>
    <source>
        <strain evidence="1">BDU141951</strain>
    </source>
</reference>
<dbReference type="AlphaFoldDB" id="A0A0C1UM23"/>
<name>A0A0C1UM23_9CYAN</name>
<reference evidence="1" key="2">
    <citation type="journal article" date="2015" name="Genome Announc.">
        <title>Draft Genome Sequence of Filamentous Marine Cyanobacterium Lyngbya confervoides Strain BDU141951.</title>
        <authorList>
            <person name="Chandrababunaidu M.M."/>
            <person name="Sen D."/>
            <person name="Tripathy S."/>
        </authorList>
    </citation>
    <scope>NUCLEOTIDE SEQUENCE</scope>
    <source>
        <strain evidence="1">BDU141951</strain>
    </source>
</reference>
<dbReference type="PANTHER" id="PTHR35309">
    <property type="match status" value="1"/>
</dbReference>
<accession>A0A0C1UM23</accession>
<reference evidence="1" key="3">
    <citation type="submission" date="2020-02" db="EMBL/GenBank/DDBJ databases">
        <authorList>
            <person name="Sarangi A.N."/>
            <person name="Ghosh S."/>
            <person name="Mukherjee M."/>
            <person name="Tripathy S."/>
        </authorList>
    </citation>
    <scope>NUCLEOTIDE SEQUENCE</scope>
    <source>
        <strain evidence="1">BDU141951</strain>
    </source>
</reference>
<protein>
    <submittedName>
        <fullName evidence="1">Tocopherol cyclase</fullName>
    </submittedName>
</protein>
<dbReference type="GO" id="GO:0009976">
    <property type="term" value="F:tocopherol cyclase activity"/>
    <property type="evidence" value="ECO:0007669"/>
    <property type="project" value="InterPro"/>
</dbReference>
<dbReference type="Pfam" id="PF14249">
    <property type="entry name" value="Tocopherol_cycl"/>
    <property type="match status" value="1"/>
</dbReference>
<dbReference type="EMBL" id="JTHE02000003">
    <property type="protein sequence ID" value="NEV66221.1"/>
    <property type="molecule type" value="Genomic_DNA"/>
</dbReference>
<dbReference type="InterPro" id="IPR025893">
    <property type="entry name" value="Tocopherol_cyclase"/>
</dbReference>
<evidence type="ECO:0000313" key="1">
    <source>
        <dbReference type="EMBL" id="NEV66221.1"/>
    </source>
</evidence>
<sequence>MPDFFWTPHSGYHWDGSARRFFEGWYVRLTLPTLGETFAFMYSIDDPAGQSTLSGGAAQILGPEEQYHLTWLPELRGFWAWPHRLGVGHWQRTADGQRGGYLPSAEFWDIAQQGYQLTATQHQGCLVDAATGAIARWHYDIDPVYGWGAANQTAQATAGWLSYLPIFEPGWQVLMAHGLATGWAEWQGRRYEFEQAPTYMEKNWGGAFPQRWFWVQANAFAALPDLTITAVGGKRQVLGREETVGLVGLHWAGQCISMTSLRAAVTWQVAPWGHWQMTIADHRYRIVLQGRSQSAPAQVRVPTLEGLRFECWDTTRGQLTVEVWQRSPLSISDQSLILKAETHLAALEVGGKGWQQPWHFVQGAI</sequence>
<comment type="caution">
    <text evidence="1">The sequence shown here is derived from an EMBL/GenBank/DDBJ whole genome shotgun (WGS) entry which is preliminary data.</text>
</comment>
<organism evidence="1">
    <name type="scientific">Lyngbya confervoides BDU141951</name>
    <dbReference type="NCBI Taxonomy" id="1574623"/>
    <lineage>
        <taxon>Bacteria</taxon>
        <taxon>Bacillati</taxon>
        <taxon>Cyanobacteriota</taxon>
        <taxon>Cyanophyceae</taxon>
        <taxon>Oscillatoriophycideae</taxon>
        <taxon>Oscillatoriales</taxon>
        <taxon>Microcoleaceae</taxon>
        <taxon>Lyngbya</taxon>
    </lineage>
</organism>
<dbReference type="PANTHER" id="PTHR35309:SF4">
    <property type="entry name" value="TOCOPHEROL CYCLASE"/>
    <property type="match status" value="1"/>
</dbReference>